<name>A0A8E1WI84_9HYPH</name>
<dbReference type="CDD" id="cd00090">
    <property type="entry name" value="HTH_ARSR"/>
    <property type="match status" value="1"/>
</dbReference>
<dbReference type="SUPFAM" id="SSF46785">
    <property type="entry name" value="Winged helix' DNA-binding domain"/>
    <property type="match status" value="1"/>
</dbReference>
<accession>A0A8E1WI84</accession>
<dbReference type="Proteomes" id="UP000598227">
    <property type="component" value="Unassembled WGS sequence"/>
</dbReference>
<dbReference type="PROSITE" id="PS51077">
    <property type="entry name" value="HTH_ICLR"/>
    <property type="match status" value="1"/>
</dbReference>
<evidence type="ECO:0000256" key="2">
    <source>
        <dbReference type="ARBA" id="ARBA00023125"/>
    </source>
</evidence>
<dbReference type="EMBL" id="JACHGI010000008">
    <property type="protein sequence ID" value="MBB6468079.1"/>
    <property type="molecule type" value="Genomic_DNA"/>
</dbReference>
<protein>
    <submittedName>
        <fullName evidence="6 7">IclR family transcriptional regulator</fullName>
    </submittedName>
</protein>
<organism evidence="6 8">
    <name type="scientific">Aminobacter carboxidus</name>
    <dbReference type="NCBI Taxonomy" id="376165"/>
    <lineage>
        <taxon>Bacteria</taxon>
        <taxon>Pseudomonadati</taxon>
        <taxon>Pseudomonadota</taxon>
        <taxon>Alphaproteobacteria</taxon>
        <taxon>Hyphomicrobiales</taxon>
        <taxon>Phyllobacteriaceae</taxon>
        <taxon>Aminobacter</taxon>
    </lineage>
</organism>
<dbReference type="Proteomes" id="UP000532373">
    <property type="component" value="Unassembled WGS sequence"/>
</dbReference>
<dbReference type="EMBL" id="JACZEP010000003">
    <property type="protein sequence ID" value="MBE1205182.1"/>
    <property type="molecule type" value="Genomic_DNA"/>
</dbReference>
<gene>
    <name evidence="6" type="ORF">HNQ96_003963</name>
    <name evidence="7" type="ORF">IHE39_12865</name>
</gene>
<dbReference type="InterPro" id="IPR036388">
    <property type="entry name" value="WH-like_DNA-bd_sf"/>
</dbReference>
<evidence type="ECO:0000256" key="3">
    <source>
        <dbReference type="ARBA" id="ARBA00023163"/>
    </source>
</evidence>
<dbReference type="InterPro" id="IPR011991">
    <property type="entry name" value="ArsR-like_HTH"/>
</dbReference>
<evidence type="ECO:0000313" key="8">
    <source>
        <dbReference type="Proteomes" id="UP000532373"/>
    </source>
</evidence>
<dbReference type="InterPro" id="IPR014757">
    <property type="entry name" value="Tscrpt_reg_IclR_C"/>
</dbReference>
<keyword evidence="1" id="KW-0805">Transcription regulation</keyword>
<dbReference type="GO" id="GO:0045892">
    <property type="term" value="P:negative regulation of DNA-templated transcription"/>
    <property type="evidence" value="ECO:0007669"/>
    <property type="project" value="TreeGrafter"/>
</dbReference>
<comment type="caution">
    <text evidence="6">The sequence shown here is derived from an EMBL/GenBank/DDBJ whole genome shotgun (WGS) entry which is preliminary data.</text>
</comment>
<keyword evidence="9" id="KW-1185">Reference proteome</keyword>
<feature type="domain" description="HTH iclR-type" evidence="4">
    <location>
        <begin position="18"/>
        <end position="80"/>
    </location>
</feature>
<evidence type="ECO:0000259" key="5">
    <source>
        <dbReference type="PROSITE" id="PS51078"/>
    </source>
</evidence>
<sequence>MRRSNQDNDDEQGSSSTVKSVEVAVQILDALADAPGPVRVTELARSLDMTKARVSRHLQTLTRLGLVDHAREGEGYVFGRKLFKFGRAAVYRSNVVEIARPYLNELCAQTGHTALLTTPIKGGAMVVHAVPNPFEPGIMVQPGMVLSLPGSPAARLFYYFENKKPVPPRVVENLTAYGVDFETDTRGNGLGGIAAPIFEADGQICASLGVILSSSLLVPEPDVQLLSTVRSVASEIQRRYADGVNPPLMPGQSS</sequence>
<dbReference type="GO" id="GO:0003677">
    <property type="term" value="F:DNA binding"/>
    <property type="evidence" value="ECO:0007669"/>
    <property type="project" value="UniProtKB-KW"/>
</dbReference>
<dbReference type="Pfam" id="PF09339">
    <property type="entry name" value="HTH_IclR"/>
    <property type="match status" value="1"/>
</dbReference>
<evidence type="ECO:0000313" key="6">
    <source>
        <dbReference type="EMBL" id="MBB6468079.1"/>
    </source>
</evidence>
<dbReference type="InterPro" id="IPR001845">
    <property type="entry name" value="HTH_ArsR_DNA-bd_dom"/>
</dbReference>
<evidence type="ECO:0000259" key="4">
    <source>
        <dbReference type="PROSITE" id="PS51077"/>
    </source>
</evidence>
<reference evidence="7 9" key="2">
    <citation type="submission" date="2020-09" db="EMBL/GenBank/DDBJ databases">
        <title>Draft Genome Sequence of Aminobacter carboxidus type strain DSM 1086, a soil Gram-negative carboxydobacterium.</title>
        <authorList>
            <person name="Turrini P."/>
            <person name="Tescari M."/>
            <person name="Artuso I."/>
            <person name="Lugli G.A."/>
            <person name="Frangipani E."/>
            <person name="Ventura M."/>
            <person name="Visca P."/>
        </authorList>
    </citation>
    <scope>NUCLEOTIDE SEQUENCE [LARGE SCALE GENOMIC DNA]</scope>
    <source>
        <strain evidence="7 9">DSM 1086</strain>
    </source>
</reference>
<dbReference type="Gene3D" id="1.10.10.10">
    <property type="entry name" value="Winged helix-like DNA-binding domain superfamily/Winged helix DNA-binding domain"/>
    <property type="match status" value="1"/>
</dbReference>
<dbReference type="Gene3D" id="3.30.450.40">
    <property type="match status" value="2"/>
</dbReference>
<feature type="domain" description="IclR-ED" evidence="5">
    <location>
        <begin position="81"/>
        <end position="242"/>
    </location>
</feature>
<keyword evidence="2 6" id="KW-0238">DNA-binding</keyword>
<reference evidence="6 8" key="1">
    <citation type="submission" date="2020-08" db="EMBL/GenBank/DDBJ databases">
        <title>Genomic Encyclopedia of Type Strains, Phase IV (KMG-IV): sequencing the most valuable type-strain genomes for metagenomic binning, comparative biology and taxonomic classification.</title>
        <authorList>
            <person name="Goeker M."/>
        </authorList>
    </citation>
    <scope>NUCLEOTIDE SEQUENCE [LARGE SCALE GENOMIC DNA]</scope>
    <source>
        <strain evidence="6 8">DSM 17454</strain>
    </source>
</reference>
<evidence type="ECO:0000313" key="7">
    <source>
        <dbReference type="EMBL" id="MBE1205182.1"/>
    </source>
</evidence>
<dbReference type="PANTHER" id="PTHR30136">
    <property type="entry name" value="HELIX-TURN-HELIX TRANSCRIPTIONAL REGULATOR, ICLR FAMILY"/>
    <property type="match status" value="1"/>
</dbReference>
<proteinExistence type="predicted"/>
<evidence type="ECO:0000256" key="1">
    <source>
        <dbReference type="ARBA" id="ARBA00023015"/>
    </source>
</evidence>
<evidence type="ECO:0000313" key="9">
    <source>
        <dbReference type="Proteomes" id="UP000598227"/>
    </source>
</evidence>
<dbReference type="GO" id="GO:0003700">
    <property type="term" value="F:DNA-binding transcription factor activity"/>
    <property type="evidence" value="ECO:0007669"/>
    <property type="project" value="InterPro"/>
</dbReference>
<dbReference type="AlphaFoldDB" id="A0A8E1WI84"/>
<dbReference type="InterPro" id="IPR029016">
    <property type="entry name" value="GAF-like_dom_sf"/>
</dbReference>
<dbReference type="InterPro" id="IPR005471">
    <property type="entry name" value="Tscrpt_reg_IclR_N"/>
</dbReference>
<dbReference type="SMART" id="SM00418">
    <property type="entry name" value="HTH_ARSR"/>
    <property type="match status" value="1"/>
</dbReference>
<dbReference type="SMART" id="SM00346">
    <property type="entry name" value="HTH_ICLR"/>
    <property type="match status" value="1"/>
</dbReference>
<dbReference type="PROSITE" id="PS51078">
    <property type="entry name" value="ICLR_ED"/>
    <property type="match status" value="1"/>
</dbReference>
<keyword evidence="3" id="KW-0804">Transcription</keyword>
<dbReference type="RefSeq" id="WP_184770442.1">
    <property type="nucleotide sequence ID" value="NZ_JACHGI010000008.1"/>
</dbReference>
<dbReference type="InterPro" id="IPR050707">
    <property type="entry name" value="HTH_MetabolicPath_Reg"/>
</dbReference>
<dbReference type="SUPFAM" id="SSF55781">
    <property type="entry name" value="GAF domain-like"/>
    <property type="match status" value="1"/>
</dbReference>
<dbReference type="PANTHER" id="PTHR30136:SF8">
    <property type="entry name" value="TRANSCRIPTIONAL REGULATORY PROTEIN"/>
    <property type="match status" value="1"/>
</dbReference>
<dbReference type="InterPro" id="IPR036390">
    <property type="entry name" value="WH_DNA-bd_sf"/>
</dbReference>